<feature type="transmembrane region" description="Helical" evidence="6">
    <location>
        <begin position="75"/>
        <end position="93"/>
    </location>
</feature>
<dbReference type="RefSeq" id="WP_161937676.1">
    <property type="nucleotide sequence ID" value="NZ_LNKT01000072.1"/>
</dbReference>
<gene>
    <name evidence="8" type="ORF">AS592_03910</name>
</gene>
<keyword evidence="9" id="KW-1185">Reference proteome</keyword>
<evidence type="ECO:0000313" key="8">
    <source>
        <dbReference type="EMBL" id="KYJ85468.1"/>
    </source>
</evidence>
<comment type="similarity">
    <text evidence="2">Belongs to the GtrA family.</text>
</comment>
<protein>
    <recommendedName>
        <fullName evidence="7">GtrA/DPMS transmembrane domain-containing protein</fullName>
    </recommendedName>
</protein>
<dbReference type="PANTHER" id="PTHR38459">
    <property type="entry name" value="PROPHAGE BACTOPRENOL-LINKED GLUCOSE TRANSLOCASE HOMOLOG"/>
    <property type="match status" value="1"/>
</dbReference>
<reference evidence="8 9" key="1">
    <citation type="submission" date="2015-11" db="EMBL/GenBank/DDBJ databases">
        <title>Draft genome of Sulfurovum riftiae 1812E, a member of the Epsilonproteobacteria isolated from the tube of the deep-sea hydrothermal vent tubewom Riftia pachyptila.</title>
        <authorList>
            <person name="Vetriani C."/>
            <person name="Giovannelli D."/>
        </authorList>
    </citation>
    <scope>NUCLEOTIDE SEQUENCE [LARGE SCALE GENOMIC DNA]</scope>
    <source>
        <strain evidence="8 9">1812E</strain>
    </source>
</reference>
<organism evidence="8 9">
    <name type="scientific">Sulfurovum riftiae</name>
    <dbReference type="NCBI Taxonomy" id="1630136"/>
    <lineage>
        <taxon>Bacteria</taxon>
        <taxon>Pseudomonadati</taxon>
        <taxon>Campylobacterota</taxon>
        <taxon>Epsilonproteobacteria</taxon>
        <taxon>Campylobacterales</taxon>
        <taxon>Sulfurovaceae</taxon>
        <taxon>Sulfurovum</taxon>
    </lineage>
</organism>
<dbReference type="PANTHER" id="PTHR38459:SF1">
    <property type="entry name" value="PROPHAGE BACTOPRENOL-LINKED GLUCOSE TRANSLOCASE HOMOLOG"/>
    <property type="match status" value="1"/>
</dbReference>
<dbReference type="Pfam" id="PF04138">
    <property type="entry name" value="GtrA_DPMS_TM"/>
    <property type="match status" value="1"/>
</dbReference>
<evidence type="ECO:0000256" key="4">
    <source>
        <dbReference type="ARBA" id="ARBA00022989"/>
    </source>
</evidence>
<proteinExistence type="inferred from homology"/>
<dbReference type="InterPro" id="IPR007267">
    <property type="entry name" value="GtrA_DPMS_TM"/>
</dbReference>
<feature type="domain" description="GtrA/DPMS transmembrane" evidence="7">
    <location>
        <begin position="12"/>
        <end position="122"/>
    </location>
</feature>
<name>A0A151CD71_9BACT</name>
<comment type="subcellular location">
    <subcellularLocation>
        <location evidence="1">Membrane</location>
        <topology evidence="1">Multi-pass membrane protein</topology>
    </subcellularLocation>
</comment>
<sequence length="126" mass="14187">MLKKTFVQFVTYNIVGIVNTLVGFSVIFLLMFVGVGPTLSNAIGYAIGSVLSYYLNKKYTFRSLGDSKTQALKFFMVLGLSYALNFVTLQWLLGFVNPYIAQFFSALVYTLSSFLLAKYIVFKDVH</sequence>
<evidence type="ECO:0000256" key="5">
    <source>
        <dbReference type="ARBA" id="ARBA00023136"/>
    </source>
</evidence>
<dbReference type="InterPro" id="IPR051401">
    <property type="entry name" value="GtrA_CellWall_Glycosyl"/>
</dbReference>
<feature type="transmembrane region" description="Helical" evidence="6">
    <location>
        <begin position="99"/>
        <end position="121"/>
    </location>
</feature>
<evidence type="ECO:0000256" key="3">
    <source>
        <dbReference type="ARBA" id="ARBA00022692"/>
    </source>
</evidence>
<feature type="transmembrane region" description="Helical" evidence="6">
    <location>
        <begin position="12"/>
        <end position="33"/>
    </location>
</feature>
<dbReference type="STRING" id="1630136.AS592_03910"/>
<comment type="caution">
    <text evidence="8">The sequence shown here is derived from an EMBL/GenBank/DDBJ whole genome shotgun (WGS) entry which is preliminary data.</text>
</comment>
<dbReference type="AlphaFoldDB" id="A0A151CD71"/>
<keyword evidence="3 6" id="KW-0812">Transmembrane</keyword>
<evidence type="ECO:0000259" key="7">
    <source>
        <dbReference type="Pfam" id="PF04138"/>
    </source>
</evidence>
<evidence type="ECO:0000256" key="6">
    <source>
        <dbReference type="SAM" id="Phobius"/>
    </source>
</evidence>
<keyword evidence="4 6" id="KW-1133">Transmembrane helix</keyword>
<feature type="transmembrane region" description="Helical" evidence="6">
    <location>
        <begin position="39"/>
        <end position="55"/>
    </location>
</feature>
<evidence type="ECO:0000256" key="1">
    <source>
        <dbReference type="ARBA" id="ARBA00004141"/>
    </source>
</evidence>
<dbReference type="Proteomes" id="UP000075359">
    <property type="component" value="Unassembled WGS sequence"/>
</dbReference>
<dbReference type="GO" id="GO:0005886">
    <property type="term" value="C:plasma membrane"/>
    <property type="evidence" value="ECO:0007669"/>
    <property type="project" value="TreeGrafter"/>
</dbReference>
<evidence type="ECO:0000313" key="9">
    <source>
        <dbReference type="Proteomes" id="UP000075359"/>
    </source>
</evidence>
<accession>A0A151CD71</accession>
<dbReference type="GO" id="GO:0000271">
    <property type="term" value="P:polysaccharide biosynthetic process"/>
    <property type="evidence" value="ECO:0007669"/>
    <property type="project" value="InterPro"/>
</dbReference>
<evidence type="ECO:0000256" key="2">
    <source>
        <dbReference type="ARBA" id="ARBA00009399"/>
    </source>
</evidence>
<dbReference type="EMBL" id="LNKT01000072">
    <property type="protein sequence ID" value="KYJ85468.1"/>
    <property type="molecule type" value="Genomic_DNA"/>
</dbReference>
<keyword evidence="5 6" id="KW-0472">Membrane</keyword>